<evidence type="ECO:0000313" key="10">
    <source>
        <dbReference type="EMBL" id="HIU57279.1"/>
    </source>
</evidence>
<keyword evidence="4 7" id="KW-0067">ATP-binding</keyword>
<protein>
    <recommendedName>
        <fullName evidence="7">Glutamate--tRNA ligase</fullName>
        <ecNumber evidence="7">6.1.1.17</ecNumber>
    </recommendedName>
    <alternativeName>
        <fullName evidence="7">Glutamyl-tRNA synthetase</fullName>
        <shortName evidence="7">GluRS</shortName>
    </alternativeName>
</protein>
<gene>
    <name evidence="7" type="primary">gltX</name>
    <name evidence="10" type="ORF">IAA61_05645</name>
</gene>
<dbReference type="InterPro" id="IPR004527">
    <property type="entry name" value="Glu-tRNA-ligase_bac/mito"/>
</dbReference>
<dbReference type="NCBIfam" id="TIGR00464">
    <property type="entry name" value="gltX_bact"/>
    <property type="match status" value="1"/>
</dbReference>
<dbReference type="EMBL" id="DVNB01000058">
    <property type="protein sequence ID" value="HIU57279.1"/>
    <property type="molecule type" value="Genomic_DNA"/>
</dbReference>
<reference evidence="10" key="1">
    <citation type="submission" date="2020-10" db="EMBL/GenBank/DDBJ databases">
        <authorList>
            <person name="Gilroy R."/>
        </authorList>
    </citation>
    <scope>NUCLEOTIDE SEQUENCE</scope>
    <source>
        <strain evidence="10">USAMLcec3-3695</strain>
    </source>
</reference>
<dbReference type="PRINTS" id="PR00987">
    <property type="entry name" value="TRNASYNTHGLU"/>
</dbReference>
<feature type="short sequence motif" description="'KMSKS' region" evidence="7">
    <location>
        <begin position="294"/>
        <end position="298"/>
    </location>
</feature>
<dbReference type="AlphaFoldDB" id="A0A9D1MBQ8"/>
<dbReference type="InterPro" id="IPR000924">
    <property type="entry name" value="Glu/Gln-tRNA-synth"/>
</dbReference>
<evidence type="ECO:0000313" key="11">
    <source>
        <dbReference type="Proteomes" id="UP000824109"/>
    </source>
</evidence>
<evidence type="ECO:0000256" key="7">
    <source>
        <dbReference type="HAMAP-Rule" id="MF_00022"/>
    </source>
</evidence>
<evidence type="ECO:0000256" key="3">
    <source>
        <dbReference type="ARBA" id="ARBA00022741"/>
    </source>
</evidence>
<comment type="subcellular location">
    <subcellularLocation>
        <location evidence="7">Cytoplasm</location>
    </subcellularLocation>
</comment>
<comment type="subunit">
    <text evidence="7">Monomer.</text>
</comment>
<evidence type="ECO:0000259" key="9">
    <source>
        <dbReference type="Pfam" id="PF19269"/>
    </source>
</evidence>
<dbReference type="InterPro" id="IPR045462">
    <property type="entry name" value="aa-tRNA-synth_I_cd-bd"/>
</dbReference>
<keyword evidence="3 7" id="KW-0547">Nucleotide-binding</keyword>
<dbReference type="Pfam" id="PF00749">
    <property type="entry name" value="tRNA-synt_1c"/>
    <property type="match status" value="1"/>
</dbReference>
<comment type="caution">
    <text evidence="10">The sequence shown here is derived from an EMBL/GenBank/DDBJ whole genome shotgun (WGS) entry which is preliminary data.</text>
</comment>
<dbReference type="Proteomes" id="UP000824109">
    <property type="component" value="Unassembled WGS sequence"/>
</dbReference>
<name>A0A9D1MBQ8_9FIRM</name>
<dbReference type="InterPro" id="IPR014729">
    <property type="entry name" value="Rossmann-like_a/b/a_fold"/>
</dbReference>
<evidence type="ECO:0000256" key="6">
    <source>
        <dbReference type="ARBA" id="ARBA00023146"/>
    </source>
</evidence>
<comment type="catalytic activity">
    <reaction evidence="7">
        <text>tRNA(Glu) + L-glutamate + ATP = L-glutamyl-tRNA(Glu) + AMP + diphosphate</text>
        <dbReference type="Rhea" id="RHEA:23540"/>
        <dbReference type="Rhea" id="RHEA-COMP:9663"/>
        <dbReference type="Rhea" id="RHEA-COMP:9680"/>
        <dbReference type="ChEBI" id="CHEBI:29985"/>
        <dbReference type="ChEBI" id="CHEBI:30616"/>
        <dbReference type="ChEBI" id="CHEBI:33019"/>
        <dbReference type="ChEBI" id="CHEBI:78442"/>
        <dbReference type="ChEBI" id="CHEBI:78520"/>
        <dbReference type="ChEBI" id="CHEBI:456215"/>
        <dbReference type="EC" id="6.1.1.17"/>
    </reaction>
</comment>
<evidence type="ECO:0000259" key="8">
    <source>
        <dbReference type="Pfam" id="PF00749"/>
    </source>
</evidence>
<dbReference type="GO" id="GO:0004818">
    <property type="term" value="F:glutamate-tRNA ligase activity"/>
    <property type="evidence" value="ECO:0007669"/>
    <property type="project" value="UniProtKB-UniRule"/>
</dbReference>
<dbReference type="GO" id="GO:0005829">
    <property type="term" value="C:cytosol"/>
    <property type="evidence" value="ECO:0007669"/>
    <property type="project" value="TreeGrafter"/>
</dbReference>
<evidence type="ECO:0000256" key="2">
    <source>
        <dbReference type="ARBA" id="ARBA00022598"/>
    </source>
</evidence>
<dbReference type="SUPFAM" id="SSF52374">
    <property type="entry name" value="Nucleotidylyl transferase"/>
    <property type="match status" value="1"/>
</dbReference>
<feature type="domain" description="Glutamyl/glutaminyl-tRNA synthetase class Ib catalytic" evidence="8">
    <location>
        <begin position="36"/>
        <end position="364"/>
    </location>
</feature>
<keyword evidence="7" id="KW-0963">Cytoplasm</keyword>
<dbReference type="EC" id="6.1.1.17" evidence="7"/>
<keyword evidence="5 7" id="KW-0648">Protein biosynthesis</keyword>
<dbReference type="HAMAP" id="MF_00022">
    <property type="entry name" value="Glu_tRNA_synth_type1"/>
    <property type="match status" value="1"/>
</dbReference>
<feature type="binding site" evidence="7">
    <location>
        <position position="297"/>
    </location>
    <ligand>
        <name>ATP</name>
        <dbReference type="ChEBI" id="CHEBI:30616"/>
    </ligand>
</feature>
<sequence length="549" mass="61823">MENLTMSQLLFPSIDKTPADYEAEYPPRSLAEGAKVTRFAPSPTGFLHFGSLFAAFIAAKTAGKDGVFYLRIEDTDKKREVENAVSGIVDGLRVFGIAPGEGALGEDKETGDYGPYTQSKRTPIYQAYVKALVEQGMAYPCFMTEEEIASVREKQEAEKVLPGIYGEYAIYRDITVEEAKRRIENGEEYVVRLKSPGKPDGRISFKDEIKGKIEMPENILDVVLLKKDGTPTYHFAHAVDDHLMRTTHVTRGDEWISSVPIHLQLFRVLGFKPPKYAHIAPIMKEDAETGGKRKLSKRKDPEAAVEFYAEAGYPAGAVNEYLMTIANSNYEDWRRANKTESIDKFDFRLSKMSKAGALFDLVKLHDVSKTYISTMNADEVYDAVEKWSDRYDGELHALITRDEQYAHSIFSIERGNKKPRKDIGKWTEVKDYIAYFYDELFDGVRGWAESVAADDRKAILSRYLEVYDPDGSAQDWFPAVQELAAELGFARSPKEYKQDPDSYKGHAGDVAGVIRAAVTGRLNTPDLYTIMQVMGADKVKERIEQAISD</sequence>
<dbReference type="GO" id="GO:0005524">
    <property type="term" value="F:ATP binding"/>
    <property type="evidence" value="ECO:0007669"/>
    <property type="project" value="UniProtKB-UniRule"/>
</dbReference>
<comment type="caution">
    <text evidence="7">Lacks conserved residue(s) required for the propagation of feature annotation.</text>
</comment>
<dbReference type="SUPFAM" id="SSF48163">
    <property type="entry name" value="An anticodon-binding domain of class I aminoacyl-tRNA synthetases"/>
    <property type="match status" value="1"/>
</dbReference>
<dbReference type="GO" id="GO:0006424">
    <property type="term" value="P:glutamyl-tRNA aminoacylation"/>
    <property type="evidence" value="ECO:0007669"/>
    <property type="project" value="UniProtKB-UniRule"/>
</dbReference>
<dbReference type="Gene3D" id="3.40.50.620">
    <property type="entry name" value="HUPs"/>
    <property type="match status" value="1"/>
</dbReference>
<comment type="function">
    <text evidence="7">Catalyzes the attachment of glutamate to tRNA(Glu) in a two-step reaction: glutamate is first activated by ATP to form Glu-AMP and then transferred to the acceptor end of tRNA(Glu).</text>
</comment>
<proteinExistence type="inferred from homology"/>
<accession>A0A9D1MBQ8</accession>
<dbReference type="Pfam" id="PF19269">
    <property type="entry name" value="Anticodon_2"/>
    <property type="match status" value="1"/>
</dbReference>
<dbReference type="InterPro" id="IPR020751">
    <property type="entry name" value="aa-tRNA-synth_I_codon-bd_sub2"/>
</dbReference>
<dbReference type="Gene3D" id="1.10.10.350">
    <property type="match status" value="1"/>
</dbReference>
<organism evidence="10 11">
    <name type="scientific">Candidatus Ornithomonoglobus merdipullorum</name>
    <dbReference type="NCBI Taxonomy" id="2840895"/>
    <lineage>
        <taxon>Bacteria</taxon>
        <taxon>Bacillati</taxon>
        <taxon>Bacillota</taxon>
        <taxon>Clostridia</taxon>
        <taxon>Candidatus Ornithomonoglobus</taxon>
    </lineage>
</organism>
<evidence type="ECO:0000256" key="5">
    <source>
        <dbReference type="ARBA" id="ARBA00022917"/>
    </source>
</evidence>
<dbReference type="PANTHER" id="PTHR43311:SF2">
    <property type="entry name" value="GLUTAMATE--TRNA LIGASE, MITOCHONDRIAL-RELATED"/>
    <property type="match status" value="1"/>
</dbReference>
<dbReference type="InterPro" id="IPR020058">
    <property type="entry name" value="Glu/Gln-tRNA-synth_Ib_cat-dom"/>
</dbReference>
<comment type="similarity">
    <text evidence="1 7">Belongs to the class-I aminoacyl-tRNA synthetase family. Glutamate--tRNA ligase type 1 subfamily.</text>
</comment>
<feature type="domain" description="Aminoacyl-tRNA synthetase class I anticodon-binding" evidence="9">
    <location>
        <begin position="508"/>
        <end position="547"/>
    </location>
</feature>
<dbReference type="InterPro" id="IPR008925">
    <property type="entry name" value="aa_tRNA-synth_I_cd-bd_sf"/>
</dbReference>
<dbReference type="GO" id="GO:0000049">
    <property type="term" value="F:tRNA binding"/>
    <property type="evidence" value="ECO:0007669"/>
    <property type="project" value="InterPro"/>
</dbReference>
<keyword evidence="2 7" id="KW-0436">Ligase</keyword>
<evidence type="ECO:0000256" key="1">
    <source>
        <dbReference type="ARBA" id="ARBA00007894"/>
    </source>
</evidence>
<evidence type="ECO:0000256" key="4">
    <source>
        <dbReference type="ARBA" id="ARBA00022840"/>
    </source>
</evidence>
<reference evidence="10" key="2">
    <citation type="journal article" date="2021" name="PeerJ">
        <title>Extensive microbial diversity within the chicken gut microbiome revealed by metagenomics and culture.</title>
        <authorList>
            <person name="Gilroy R."/>
            <person name="Ravi A."/>
            <person name="Getino M."/>
            <person name="Pursley I."/>
            <person name="Horton D.L."/>
            <person name="Alikhan N.F."/>
            <person name="Baker D."/>
            <person name="Gharbi K."/>
            <person name="Hall N."/>
            <person name="Watson M."/>
            <person name="Adriaenssens E.M."/>
            <person name="Foster-Nyarko E."/>
            <person name="Jarju S."/>
            <person name="Secka A."/>
            <person name="Antonio M."/>
            <person name="Oren A."/>
            <person name="Chaudhuri R.R."/>
            <person name="La Ragione R."/>
            <person name="Hildebrand F."/>
            <person name="Pallen M.J."/>
        </authorList>
    </citation>
    <scope>NUCLEOTIDE SEQUENCE</scope>
    <source>
        <strain evidence="10">USAMLcec3-3695</strain>
    </source>
</reference>
<dbReference type="PANTHER" id="PTHR43311">
    <property type="entry name" value="GLUTAMATE--TRNA LIGASE"/>
    <property type="match status" value="1"/>
</dbReference>
<keyword evidence="6 7" id="KW-0030">Aminoacyl-tRNA synthetase</keyword>
<dbReference type="InterPro" id="IPR049940">
    <property type="entry name" value="GluQ/Sye"/>
</dbReference>